<dbReference type="EMBL" id="CAXIEN010000592">
    <property type="protein sequence ID" value="CAL1300935.1"/>
    <property type="molecule type" value="Genomic_DNA"/>
</dbReference>
<evidence type="ECO:0000313" key="2">
    <source>
        <dbReference type="EMBL" id="CAL1300935.1"/>
    </source>
</evidence>
<dbReference type="InterPro" id="IPR002083">
    <property type="entry name" value="MATH/TRAF_dom"/>
</dbReference>
<dbReference type="SUPFAM" id="SSF49599">
    <property type="entry name" value="TRAF domain-like"/>
    <property type="match status" value="1"/>
</dbReference>
<dbReference type="PROSITE" id="PS50144">
    <property type="entry name" value="MATH"/>
    <property type="match status" value="1"/>
</dbReference>
<evidence type="ECO:0000313" key="3">
    <source>
        <dbReference type="Proteomes" id="UP001497382"/>
    </source>
</evidence>
<feature type="domain" description="MATH" evidence="1">
    <location>
        <begin position="7"/>
        <end position="134"/>
    </location>
</feature>
<dbReference type="Pfam" id="PF22486">
    <property type="entry name" value="MATH_2"/>
    <property type="match status" value="1"/>
</dbReference>
<accession>A0AAV2BYF3</accession>
<dbReference type="InterPro" id="IPR008974">
    <property type="entry name" value="TRAF-like"/>
</dbReference>
<sequence>MDRGKKEATILWYIENYSFCKQEKEEALLGPYFETEELEGTAWCLLFFPRGSTKAEKGFISLYIYREDDNGPEYVSTKFELSILAEDGSVLSSKEYDRSFERWQMKGSDDFLKIDESFCLRNLPRDILTVRCKMWRGEGEVHRVAPICVRTRIGVETISFRHEVDNFSALKPNQKHTIRIPSHLQKDCFVTSSLYFTVDSCLDGEMMVQITPPADSYILCKRRISLLQLGYEIWCRKDDNRFDVERKDIQELPLSLTRQEILNKEIEYLQNDKLILLCECSFSTGYVYENTEEAEKQCTSSMRDERK</sequence>
<dbReference type="Proteomes" id="UP001497382">
    <property type="component" value="Unassembled WGS sequence"/>
</dbReference>
<organism evidence="2 3">
    <name type="scientific">Larinioides sclopetarius</name>
    <dbReference type="NCBI Taxonomy" id="280406"/>
    <lineage>
        <taxon>Eukaryota</taxon>
        <taxon>Metazoa</taxon>
        <taxon>Ecdysozoa</taxon>
        <taxon>Arthropoda</taxon>
        <taxon>Chelicerata</taxon>
        <taxon>Arachnida</taxon>
        <taxon>Araneae</taxon>
        <taxon>Araneomorphae</taxon>
        <taxon>Entelegynae</taxon>
        <taxon>Araneoidea</taxon>
        <taxon>Araneidae</taxon>
        <taxon>Larinioides</taxon>
    </lineage>
</organism>
<proteinExistence type="predicted"/>
<comment type="caution">
    <text evidence="2">The sequence shown here is derived from an EMBL/GenBank/DDBJ whole genome shotgun (WGS) entry which is preliminary data.</text>
</comment>
<gene>
    <name evidence="2" type="ORF">LARSCL_LOCUS22209</name>
</gene>
<protein>
    <recommendedName>
        <fullName evidence="1">MATH domain-containing protein</fullName>
    </recommendedName>
</protein>
<name>A0AAV2BYF3_9ARAC</name>
<keyword evidence="3" id="KW-1185">Reference proteome</keyword>
<dbReference type="Gene3D" id="2.60.210.10">
    <property type="entry name" value="Apoptosis, Tumor Necrosis Factor Receptor Associated Protein 2, Chain A"/>
    <property type="match status" value="1"/>
</dbReference>
<dbReference type="AlphaFoldDB" id="A0AAV2BYF3"/>
<evidence type="ECO:0000259" key="1">
    <source>
        <dbReference type="PROSITE" id="PS50144"/>
    </source>
</evidence>
<reference evidence="2 3" key="1">
    <citation type="submission" date="2024-04" db="EMBL/GenBank/DDBJ databases">
        <authorList>
            <person name="Rising A."/>
            <person name="Reimegard J."/>
            <person name="Sonavane S."/>
            <person name="Akerstrom W."/>
            <person name="Nylinder S."/>
            <person name="Hedman E."/>
            <person name="Kallberg Y."/>
        </authorList>
    </citation>
    <scope>NUCLEOTIDE SEQUENCE [LARGE SCALE GENOMIC DNA]</scope>
</reference>